<dbReference type="Gene3D" id="2.70.98.10">
    <property type="match status" value="1"/>
</dbReference>
<gene>
    <name evidence="2" type="ORF">ACFPCY_35725</name>
</gene>
<proteinExistence type="predicted"/>
<name>A0ABV9UBR6_9ACTN</name>
<accession>A0ABV9UBR6</accession>
<dbReference type="InterPro" id="IPR008183">
    <property type="entry name" value="Aldose_1/G6P_1-epimerase"/>
</dbReference>
<protein>
    <submittedName>
        <fullName evidence="2">Aldose 1-epimerase family protein</fullName>
    </submittedName>
</protein>
<dbReference type="InterPro" id="IPR014718">
    <property type="entry name" value="GH-type_carb-bd"/>
</dbReference>
<sequence length="313" mass="34446">MSTSAAETRRALLAASGEQFEISAGPYRAVVTELGAGLRALSHDGEPLILTYDEDEIPPAAFGQLLIPWPNRVDRGRYTWDGREHVLDIDEPEYDCAIHGLVRWSTWREVEHAADRVSLTTRLLASPGYPFRLDIMADYTLDADHGLTITVTSVNHGRVAAPYGHGAHPYLSVGQPIDECTVQVPGSRYLPVDERMVPSGPPEPVEGTDYDLRDGPRLGSRQIDRAFTDIARDEAGRAWVHLSGTDRRTSCWLDRTHPWVEVYTADDVPPEQRRQGLGVEPMTCPPNALASGADLIRLEPGATHRGTWGIVAG</sequence>
<comment type="caution">
    <text evidence="2">The sequence shown here is derived from an EMBL/GenBank/DDBJ whole genome shotgun (WGS) entry which is preliminary data.</text>
</comment>
<dbReference type="Pfam" id="PF01263">
    <property type="entry name" value="Aldose_epim"/>
    <property type="match status" value="1"/>
</dbReference>
<reference evidence="3" key="1">
    <citation type="journal article" date="2019" name="Int. J. Syst. Evol. Microbiol.">
        <title>The Global Catalogue of Microorganisms (GCM) 10K type strain sequencing project: providing services to taxonomists for standard genome sequencing and annotation.</title>
        <authorList>
            <consortium name="The Broad Institute Genomics Platform"/>
            <consortium name="The Broad Institute Genome Sequencing Center for Infectious Disease"/>
            <person name="Wu L."/>
            <person name="Ma J."/>
        </authorList>
    </citation>
    <scope>NUCLEOTIDE SEQUENCE [LARGE SCALE GENOMIC DNA]</scope>
    <source>
        <strain evidence="3">KLKA75</strain>
    </source>
</reference>
<dbReference type="InterPro" id="IPR011013">
    <property type="entry name" value="Gal_mutarotase_sf_dom"/>
</dbReference>
<organism evidence="2 3">
    <name type="scientific">Actinomadura gamaensis</name>
    <dbReference type="NCBI Taxonomy" id="1763541"/>
    <lineage>
        <taxon>Bacteria</taxon>
        <taxon>Bacillati</taxon>
        <taxon>Actinomycetota</taxon>
        <taxon>Actinomycetes</taxon>
        <taxon>Streptosporangiales</taxon>
        <taxon>Thermomonosporaceae</taxon>
        <taxon>Actinomadura</taxon>
    </lineage>
</organism>
<evidence type="ECO:0000313" key="3">
    <source>
        <dbReference type="Proteomes" id="UP001595872"/>
    </source>
</evidence>
<evidence type="ECO:0000313" key="2">
    <source>
        <dbReference type="EMBL" id="MFC4912696.1"/>
    </source>
</evidence>
<dbReference type="PANTHER" id="PTHR10091:SF0">
    <property type="entry name" value="GALACTOSE MUTAROTASE"/>
    <property type="match status" value="1"/>
</dbReference>
<dbReference type="PANTHER" id="PTHR10091">
    <property type="entry name" value="ALDOSE-1-EPIMERASE"/>
    <property type="match status" value="1"/>
</dbReference>
<keyword evidence="3" id="KW-1185">Reference proteome</keyword>
<dbReference type="Proteomes" id="UP001595872">
    <property type="component" value="Unassembled WGS sequence"/>
</dbReference>
<dbReference type="SUPFAM" id="SSF74650">
    <property type="entry name" value="Galactose mutarotase-like"/>
    <property type="match status" value="1"/>
</dbReference>
<dbReference type="InterPro" id="IPR037480">
    <property type="entry name" value="YihR-like"/>
</dbReference>
<dbReference type="EMBL" id="JBHSIT010000013">
    <property type="protein sequence ID" value="MFC4912696.1"/>
    <property type="molecule type" value="Genomic_DNA"/>
</dbReference>
<feature type="region of interest" description="Disordered" evidence="1">
    <location>
        <begin position="193"/>
        <end position="218"/>
    </location>
</feature>
<dbReference type="CDD" id="cd09022">
    <property type="entry name" value="Aldose_epim_Ec_YihR"/>
    <property type="match status" value="1"/>
</dbReference>
<dbReference type="RefSeq" id="WP_378262868.1">
    <property type="nucleotide sequence ID" value="NZ_JBHSIT010000013.1"/>
</dbReference>
<evidence type="ECO:0000256" key="1">
    <source>
        <dbReference type="SAM" id="MobiDB-lite"/>
    </source>
</evidence>